<evidence type="ECO:0000313" key="2">
    <source>
        <dbReference type="EMBL" id="MCG3418611.1"/>
    </source>
</evidence>
<proteinExistence type="predicted"/>
<name>A0AAW5B2I6_9BACI</name>
<evidence type="ECO:0000313" key="3">
    <source>
        <dbReference type="Proteomes" id="UP001199631"/>
    </source>
</evidence>
<evidence type="ECO:0008006" key="4">
    <source>
        <dbReference type="Google" id="ProtNLM"/>
    </source>
</evidence>
<reference evidence="2 3" key="1">
    <citation type="journal article" date="2022" name="Evol. Bioinform. Online">
        <title>Draft Genome Sequence of Oceanobacillus jordanicus Strain GSFE11, a Halotolerant Plant Growth-Promoting Bacterial Endophyte Isolated From the Jordan Valley.</title>
        <authorList>
            <person name="Alhindi T."/>
            <person name="Albdaiwi R."/>
        </authorList>
    </citation>
    <scope>NUCLEOTIDE SEQUENCE [LARGE SCALE GENOMIC DNA]</scope>
    <source>
        <strain evidence="2 3">GSFE11</strain>
    </source>
</reference>
<protein>
    <recommendedName>
        <fullName evidence="4">DUF5067 domain-containing protein</fullName>
    </recommendedName>
</protein>
<dbReference type="Proteomes" id="UP001199631">
    <property type="component" value="Unassembled WGS sequence"/>
</dbReference>
<feature type="signal peptide" evidence="1">
    <location>
        <begin position="1"/>
        <end position="25"/>
    </location>
</feature>
<dbReference type="RefSeq" id="WP_238018751.1">
    <property type="nucleotide sequence ID" value="NZ_JAIFZM010000003.1"/>
</dbReference>
<dbReference type="AlphaFoldDB" id="A0AAW5B2I6"/>
<sequence length="207" mass="23183">MITRKVTFLIVVSLFALLTACNSESQQGDALIKEGELTEYERSLTDLVSETFFIYDVEFLNENAKEVRLKVDYYQEGELVDTIVDFGTSIEEKKSRFVLLNTPYKDKEKWNAAVITENGMTSLETDPMDSLSNMDMTVSSVGMDETELKIGEKTIIASIVKSNQENISIPTDIASEEDLIEVTAYEHAFLVSATLMDCHIGDEGCTE</sequence>
<feature type="chain" id="PRO_5043487399" description="DUF5067 domain-containing protein" evidence="1">
    <location>
        <begin position="26"/>
        <end position="207"/>
    </location>
</feature>
<comment type="caution">
    <text evidence="2">The sequence shown here is derived from an EMBL/GenBank/DDBJ whole genome shotgun (WGS) entry which is preliminary data.</text>
</comment>
<evidence type="ECO:0000256" key="1">
    <source>
        <dbReference type="SAM" id="SignalP"/>
    </source>
</evidence>
<dbReference type="PROSITE" id="PS51257">
    <property type="entry name" value="PROKAR_LIPOPROTEIN"/>
    <property type="match status" value="1"/>
</dbReference>
<dbReference type="EMBL" id="JAIFZM010000003">
    <property type="protein sequence ID" value="MCG3418611.1"/>
    <property type="molecule type" value="Genomic_DNA"/>
</dbReference>
<keyword evidence="3" id="KW-1185">Reference proteome</keyword>
<organism evidence="2 3">
    <name type="scientific">Oceanobacillus jordanicus</name>
    <dbReference type="NCBI Taxonomy" id="2867266"/>
    <lineage>
        <taxon>Bacteria</taxon>
        <taxon>Bacillati</taxon>
        <taxon>Bacillota</taxon>
        <taxon>Bacilli</taxon>
        <taxon>Bacillales</taxon>
        <taxon>Bacillaceae</taxon>
        <taxon>Oceanobacillus</taxon>
    </lineage>
</organism>
<gene>
    <name evidence="2" type="ORF">K3T81_05555</name>
</gene>
<accession>A0AAW5B2I6</accession>
<keyword evidence="1" id="KW-0732">Signal</keyword>